<feature type="transmembrane region" description="Helical" evidence="8">
    <location>
        <begin position="218"/>
        <end position="237"/>
    </location>
</feature>
<dbReference type="Pfam" id="PF13231">
    <property type="entry name" value="PMT_2"/>
    <property type="match status" value="1"/>
</dbReference>
<dbReference type="PANTHER" id="PTHR33908:SF3">
    <property type="entry name" value="UNDECAPRENYL PHOSPHATE-ALPHA-4-AMINO-4-DEOXY-L-ARABINOSE ARABINOSYL TRANSFERASE"/>
    <property type="match status" value="1"/>
</dbReference>
<dbReference type="InterPro" id="IPR050297">
    <property type="entry name" value="LipidA_mod_glycosyltrf_83"/>
</dbReference>
<dbReference type="RefSeq" id="WP_316001989.1">
    <property type="nucleotide sequence ID" value="NZ_JAWDIU010000007.1"/>
</dbReference>
<evidence type="ECO:0000256" key="8">
    <source>
        <dbReference type="SAM" id="Phobius"/>
    </source>
</evidence>
<gene>
    <name evidence="11" type="ORF">RWH43_16540</name>
</gene>
<feature type="transmembrane region" description="Helical" evidence="8">
    <location>
        <begin position="15"/>
        <end position="36"/>
    </location>
</feature>
<evidence type="ECO:0000256" key="4">
    <source>
        <dbReference type="ARBA" id="ARBA00022679"/>
    </source>
</evidence>
<evidence type="ECO:0000256" key="7">
    <source>
        <dbReference type="ARBA" id="ARBA00023136"/>
    </source>
</evidence>
<dbReference type="EMBL" id="JAWDIU010000007">
    <property type="protein sequence ID" value="MDU0328369.1"/>
    <property type="molecule type" value="Genomic_DNA"/>
</dbReference>
<comment type="caution">
    <text evidence="11">The sequence shown here is derived from an EMBL/GenBank/DDBJ whole genome shotgun (WGS) entry which is preliminary data.</text>
</comment>
<keyword evidence="12" id="KW-1185">Reference proteome</keyword>
<dbReference type="Pfam" id="PF24878">
    <property type="entry name" value="YkcB_C"/>
    <property type="match status" value="1"/>
</dbReference>
<keyword evidence="2" id="KW-1003">Cell membrane</keyword>
<dbReference type="PANTHER" id="PTHR33908">
    <property type="entry name" value="MANNOSYLTRANSFERASE YKCB-RELATED"/>
    <property type="match status" value="1"/>
</dbReference>
<evidence type="ECO:0000256" key="3">
    <source>
        <dbReference type="ARBA" id="ARBA00022676"/>
    </source>
</evidence>
<organism evidence="11 12">
    <name type="scientific">Microbacterium algihabitans</name>
    <dbReference type="NCBI Taxonomy" id="3075992"/>
    <lineage>
        <taxon>Bacteria</taxon>
        <taxon>Bacillati</taxon>
        <taxon>Actinomycetota</taxon>
        <taxon>Actinomycetes</taxon>
        <taxon>Micrococcales</taxon>
        <taxon>Microbacteriaceae</taxon>
        <taxon>Microbacterium</taxon>
    </lineage>
</organism>
<reference evidence="11 12" key="1">
    <citation type="submission" date="2023-09" db="EMBL/GenBank/DDBJ databases">
        <title>Microbacterium fusihabitans sp. nov., Microbacterium phycihabitans sp. nov., and Microbacterium cervinum sp. nov., isolated from dried seaweeds of beach.</title>
        <authorList>
            <person name="Lee S.D."/>
        </authorList>
    </citation>
    <scope>NUCLEOTIDE SEQUENCE [LARGE SCALE GENOMIC DNA]</scope>
    <source>
        <strain evidence="11 12">KSW2-21</strain>
    </source>
</reference>
<feature type="transmembrane region" description="Helical" evidence="8">
    <location>
        <begin position="357"/>
        <end position="376"/>
    </location>
</feature>
<dbReference type="InterPro" id="IPR056785">
    <property type="entry name" value="YkcA/B-like_C"/>
</dbReference>
<accession>A0ABU3RZX9</accession>
<evidence type="ECO:0000259" key="9">
    <source>
        <dbReference type="Pfam" id="PF13231"/>
    </source>
</evidence>
<evidence type="ECO:0000313" key="11">
    <source>
        <dbReference type="EMBL" id="MDU0328369.1"/>
    </source>
</evidence>
<proteinExistence type="predicted"/>
<evidence type="ECO:0000256" key="5">
    <source>
        <dbReference type="ARBA" id="ARBA00022692"/>
    </source>
</evidence>
<keyword evidence="7 8" id="KW-0472">Membrane</keyword>
<evidence type="ECO:0000256" key="1">
    <source>
        <dbReference type="ARBA" id="ARBA00004651"/>
    </source>
</evidence>
<dbReference type="GO" id="GO:0016757">
    <property type="term" value="F:glycosyltransferase activity"/>
    <property type="evidence" value="ECO:0007669"/>
    <property type="project" value="UniProtKB-KW"/>
</dbReference>
<dbReference type="Proteomes" id="UP001256673">
    <property type="component" value="Unassembled WGS sequence"/>
</dbReference>
<feature type="transmembrane region" description="Helical" evidence="8">
    <location>
        <begin position="437"/>
        <end position="462"/>
    </location>
</feature>
<dbReference type="InterPro" id="IPR038731">
    <property type="entry name" value="RgtA/B/C-like"/>
</dbReference>
<keyword evidence="4 11" id="KW-0808">Transferase</keyword>
<feature type="domain" description="Glycosyltransferase RgtA/B/C/D-like" evidence="9">
    <location>
        <begin position="82"/>
        <end position="228"/>
    </location>
</feature>
<evidence type="ECO:0000256" key="6">
    <source>
        <dbReference type="ARBA" id="ARBA00022989"/>
    </source>
</evidence>
<feature type="transmembrane region" description="Helical" evidence="8">
    <location>
        <begin position="474"/>
        <end position="495"/>
    </location>
</feature>
<comment type="subcellular location">
    <subcellularLocation>
        <location evidence="1">Cell membrane</location>
        <topology evidence="1">Multi-pass membrane protein</topology>
    </subcellularLocation>
</comment>
<evidence type="ECO:0000256" key="2">
    <source>
        <dbReference type="ARBA" id="ARBA00022475"/>
    </source>
</evidence>
<evidence type="ECO:0000313" key="12">
    <source>
        <dbReference type="Proteomes" id="UP001256673"/>
    </source>
</evidence>
<feature type="transmembrane region" description="Helical" evidence="8">
    <location>
        <begin position="412"/>
        <end position="431"/>
    </location>
</feature>
<feature type="domain" description="Putative mannosyltransferase YkcA/B-like C-terminal" evidence="10">
    <location>
        <begin position="543"/>
        <end position="611"/>
    </location>
</feature>
<dbReference type="EC" id="2.4.-.-" evidence="11"/>
<feature type="transmembrane region" description="Helical" evidence="8">
    <location>
        <begin position="95"/>
        <end position="116"/>
    </location>
</feature>
<feature type="transmembrane region" description="Helical" evidence="8">
    <location>
        <begin position="318"/>
        <end position="337"/>
    </location>
</feature>
<keyword evidence="3 11" id="KW-0328">Glycosyltransferase</keyword>
<keyword evidence="6 8" id="KW-1133">Transmembrane helix</keyword>
<feature type="transmembrane region" description="Helical" evidence="8">
    <location>
        <begin position="122"/>
        <end position="142"/>
    </location>
</feature>
<name>A0ABU3RZX9_9MICO</name>
<protein>
    <submittedName>
        <fullName evidence="11">Glycosyltransferase family 39 protein</fullName>
        <ecNumber evidence="11">2.4.-.-</ecNumber>
    </submittedName>
</protein>
<sequence length="661" mass="68865">MTPAPPLARWWREPWWARLSLVFIVAVFVVLTCWNLSRGGDFSFYEAAARSMSQSWRALFFGAFDPAATVTLDKLSGFAVPQALSIRVFGMSVSAIALPQVIEGVITVVACAVIALRWGGRGAGLVAAAAAASTPIFVSMFAHPMEDGLLTMSLAVAVVWWQRAMLTARWGPLLMAALFVGVGFQAKMMSAWFVLPALIVATLVAVPDRRRALARAGAVTGVSVVVSVAWMVVFALVPAGSRPYVDGSTDDDIFAMVFGYNGLDRLAPDAYPGSVGSSGGAGGVGSTLASVVHALLAPASTGQHGSLPTLSKLVELPLVTQIGWLYPAALAGIVLGLWRYARRPRGRALLSARRVRFALVVAATVWLATAAAVLTVTRVPHTAYVASLGVPMALLTAIAWREGVRLLRARNVALRLVLPAVVLVQAGWWAWLIAQALLPSVLLIPAIGVGAAGVLIGFIAALRGRSAPRSLRRAAPLALAIALLCLPVATSLQVLDDARDGSGGDAYVGVTAVGGNRDEVFTVSTPAPWGGHPSLTPALAQLVSLAEKHGGGAEGTPLFVTDSWAISAQIIDATGARVLTDGGYSGHVPVFTADQLAQMVSTGRVHLFAVAYGAPEGDPVREVATGPGCRALTTVTFAPAKEAGDGRPASKATGVTLYECR</sequence>
<evidence type="ECO:0000259" key="10">
    <source>
        <dbReference type="Pfam" id="PF24878"/>
    </source>
</evidence>
<feature type="transmembrane region" description="Helical" evidence="8">
    <location>
        <begin position="382"/>
        <end position="400"/>
    </location>
</feature>
<keyword evidence="5 8" id="KW-0812">Transmembrane</keyword>
<feature type="transmembrane region" description="Helical" evidence="8">
    <location>
        <begin position="188"/>
        <end position="206"/>
    </location>
</feature>